<evidence type="ECO:0000313" key="1">
    <source>
        <dbReference type="EMBL" id="WFT76321.1"/>
    </source>
</evidence>
<protein>
    <submittedName>
        <fullName evidence="1">Uncharacterized protein</fullName>
    </submittedName>
</protein>
<dbReference type="RefSeq" id="WP_283078275.1">
    <property type="nucleotide sequence ID" value="NZ_CP121671.1"/>
</dbReference>
<proteinExistence type="predicted"/>
<evidence type="ECO:0000313" key="2">
    <source>
        <dbReference type="Proteomes" id="UP001221597"/>
    </source>
</evidence>
<organism evidence="1 2">
    <name type="scientific">Halobacillus naozhouensis</name>
    <dbReference type="NCBI Taxonomy" id="554880"/>
    <lineage>
        <taxon>Bacteria</taxon>
        <taxon>Bacillati</taxon>
        <taxon>Bacillota</taxon>
        <taxon>Bacilli</taxon>
        <taxon>Bacillales</taxon>
        <taxon>Bacillaceae</taxon>
        <taxon>Halobacillus</taxon>
    </lineage>
</organism>
<accession>A0ABY8J2L8</accession>
<keyword evidence="2" id="KW-1185">Reference proteome</keyword>
<name>A0ABY8J2L8_9BACI</name>
<sequence length="168" mass="19883">MNGERFTDRLNSRIQHLDNILNQPRLVYGYFTHSLFMDHRHEKIRLHIKFTVENLTQHDLPMPELIFTLDSSNTANWEGGFLAKNTSAWSTTNRWGKVEERDRQIRLQPPQTASWLQRNQKVRIEQLHLEFPMDRPDNELVLSAFIDFGEESIYSKPALNSIEVHKLE</sequence>
<gene>
    <name evidence="1" type="ORF">P9989_08155</name>
</gene>
<dbReference type="Proteomes" id="UP001221597">
    <property type="component" value="Chromosome"/>
</dbReference>
<reference evidence="1 2" key="1">
    <citation type="submission" date="2023-04" db="EMBL/GenBank/DDBJ databases">
        <title>Genome sequence of Halobacillus naozhouensis KACC 21980.</title>
        <authorList>
            <person name="Kim S."/>
            <person name="Heo J."/>
            <person name="Kwon S.-W."/>
        </authorList>
    </citation>
    <scope>NUCLEOTIDE SEQUENCE [LARGE SCALE GENOMIC DNA]</scope>
    <source>
        <strain evidence="1 2">KCTC 13234</strain>
    </source>
</reference>
<dbReference type="EMBL" id="CP121671">
    <property type="protein sequence ID" value="WFT76321.1"/>
    <property type="molecule type" value="Genomic_DNA"/>
</dbReference>